<organism evidence="1 2">
    <name type="scientific">Sporolactobacillus inulinus</name>
    <dbReference type="NCBI Taxonomy" id="2078"/>
    <lineage>
        <taxon>Bacteria</taxon>
        <taxon>Bacillati</taxon>
        <taxon>Bacillota</taxon>
        <taxon>Bacilli</taxon>
        <taxon>Bacillales</taxon>
        <taxon>Sporolactobacillaceae</taxon>
        <taxon>Sporolactobacillus</taxon>
    </lineage>
</organism>
<gene>
    <name evidence="1" type="ORF">NBRC111894_4129</name>
</gene>
<dbReference type="SUPFAM" id="SSF52540">
    <property type="entry name" value="P-loop containing nucleoside triphosphate hydrolases"/>
    <property type="match status" value="1"/>
</dbReference>
<protein>
    <submittedName>
        <fullName evidence="1">ATPase, AAA family</fullName>
    </submittedName>
</protein>
<dbReference type="Gene3D" id="3.40.50.300">
    <property type="entry name" value="P-loop containing nucleotide triphosphate hydrolases"/>
    <property type="match status" value="1"/>
</dbReference>
<dbReference type="GO" id="GO:0006261">
    <property type="term" value="P:DNA-templated DNA replication"/>
    <property type="evidence" value="ECO:0007669"/>
    <property type="project" value="TreeGrafter"/>
</dbReference>
<proteinExistence type="predicted"/>
<dbReference type="PANTHER" id="PTHR13779">
    <property type="entry name" value="WERNER HELICASE-INTERACTING PROTEIN 1 FAMILY MEMBER"/>
    <property type="match status" value="1"/>
</dbReference>
<dbReference type="InterPro" id="IPR051314">
    <property type="entry name" value="AAA_ATPase_RarA/MGS1/WRNIP1"/>
</dbReference>
<dbReference type="EMBL" id="BEXB01000053">
    <property type="protein sequence ID" value="GAY78575.1"/>
    <property type="molecule type" value="Genomic_DNA"/>
</dbReference>
<comment type="caution">
    <text evidence="1">The sequence shown here is derived from an EMBL/GenBank/DDBJ whole genome shotgun (WGS) entry which is preliminary data.</text>
</comment>
<dbReference type="GO" id="GO:0008047">
    <property type="term" value="F:enzyme activator activity"/>
    <property type="evidence" value="ECO:0007669"/>
    <property type="project" value="TreeGrafter"/>
</dbReference>
<sequence length="126" mass="14355">MRDVARHQEGFPQIQKNERMIGMDLFDFPTDDQSNLNGRPLADRMRPQTLDEFVGQEQIVGQGRLLRRAIQADKLTPMIFFGPPGTGKRRLPISLLKRLLPITNSSTPLHPALAIFARLLRLRKNA</sequence>
<evidence type="ECO:0000313" key="2">
    <source>
        <dbReference type="Proteomes" id="UP000319716"/>
    </source>
</evidence>
<evidence type="ECO:0000313" key="1">
    <source>
        <dbReference type="EMBL" id="GAY78575.1"/>
    </source>
</evidence>
<dbReference type="GO" id="GO:0000731">
    <property type="term" value="P:DNA synthesis involved in DNA repair"/>
    <property type="evidence" value="ECO:0007669"/>
    <property type="project" value="TreeGrafter"/>
</dbReference>
<dbReference type="PANTHER" id="PTHR13779:SF7">
    <property type="entry name" value="ATPASE WRNIP1"/>
    <property type="match status" value="1"/>
</dbReference>
<dbReference type="GO" id="GO:0017116">
    <property type="term" value="F:single-stranded DNA helicase activity"/>
    <property type="evidence" value="ECO:0007669"/>
    <property type="project" value="TreeGrafter"/>
</dbReference>
<dbReference type="InterPro" id="IPR027417">
    <property type="entry name" value="P-loop_NTPase"/>
</dbReference>
<dbReference type="Proteomes" id="UP000319716">
    <property type="component" value="Unassembled WGS sequence"/>
</dbReference>
<reference evidence="1 2" key="1">
    <citation type="submission" date="2017-11" db="EMBL/GenBank/DDBJ databases">
        <title>Draft Genome Sequence of Sporolactobacillus inulinus NBRC 111894 Isolated from Koso, a Japanese Sugar-Vegetable Fermented Beverage.</title>
        <authorList>
            <person name="Chiou T.Y."/>
            <person name="Oshima K."/>
            <person name="Suda W."/>
            <person name="Hattori M."/>
            <person name="Takahashi T."/>
        </authorList>
    </citation>
    <scope>NUCLEOTIDE SEQUENCE [LARGE SCALE GENOMIC DNA]</scope>
    <source>
        <strain evidence="1 2">NBRC111894</strain>
    </source>
</reference>
<dbReference type="AlphaFoldDB" id="A0A4Y1ZHG1"/>
<name>A0A4Y1ZHG1_9BACL</name>
<accession>A0A4Y1ZHG1</accession>